<reference evidence="1 2" key="1">
    <citation type="journal article" date="2025" name="Microbiol. Resour. Announc.">
        <title>Draft genome sequences for Neonectria magnoliae and Neonectria punicea, canker pathogens of Liriodendron tulipifera and Acer saccharum in West Virginia.</title>
        <authorList>
            <person name="Petronek H.M."/>
            <person name="Kasson M.T."/>
            <person name="Metheny A.M."/>
            <person name="Stauder C.M."/>
            <person name="Lovett B."/>
            <person name="Lynch S.C."/>
            <person name="Garnas J.R."/>
            <person name="Kasson L.R."/>
            <person name="Stajich J.E."/>
        </authorList>
    </citation>
    <scope>NUCLEOTIDE SEQUENCE [LARGE SCALE GENOMIC DNA]</scope>
    <source>
        <strain evidence="1 2">NRRL 64653</strain>
    </source>
</reference>
<name>A0ABR1GJL6_9HYPO</name>
<organism evidence="1 2">
    <name type="scientific">Neonectria punicea</name>
    <dbReference type="NCBI Taxonomy" id="979145"/>
    <lineage>
        <taxon>Eukaryota</taxon>
        <taxon>Fungi</taxon>
        <taxon>Dikarya</taxon>
        <taxon>Ascomycota</taxon>
        <taxon>Pezizomycotina</taxon>
        <taxon>Sordariomycetes</taxon>
        <taxon>Hypocreomycetidae</taxon>
        <taxon>Hypocreales</taxon>
        <taxon>Nectriaceae</taxon>
        <taxon>Neonectria</taxon>
    </lineage>
</organism>
<dbReference type="Proteomes" id="UP001498476">
    <property type="component" value="Unassembled WGS sequence"/>
</dbReference>
<evidence type="ECO:0008006" key="3">
    <source>
        <dbReference type="Google" id="ProtNLM"/>
    </source>
</evidence>
<protein>
    <recommendedName>
        <fullName evidence="3">F-box domain-containing protein</fullName>
    </recommendedName>
</protein>
<evidence type="ECO:0000313" key="1">
    <source>
        <dbReference type="EMBL" id="KAK7398456.1"/>
    </source>
</evidence>
<accession>A0ABR1GJL6</accession>
<evidence type="ECO:0000313" key="2">
    <source>
        <dbReference type="Proteomes" id="UP001498476"/>
    </source>
</evidence>
<comment type="caution">
    <text evidence="1">The sequence shown here is derived from an EMBL/GenBank/DDBJ whole genome shotgun (WGS) entry which is preliminary data.</text>
</comment>
<dbReference type="EMBL" id="JAZAVJ010000335">
    <property type="protein sequence ID" value="KAK7398456.1"/>
    <property type="molecule type" value="Genomic_DNA"/>
</dbReference>
<sequence>MDNLPFVVLQTLLLQVKLKSGTSHNDLLVCSLVSKTWHHAAIPFLYGIIVLDMPQADPFMQCFDTDKYSGYVLSLTVRIESEETNVGPEHLHDMSQSVKDERLLQFVPILRRMSGFVCLSIYTRIKSILLPPHGTITALLDALPETCRGVELEIWNHDKNIDPKQPSRPHVCDALRRALPQMACLRLRLVVMCSAMFGVDDGFDTGFVNTPAELPGPVVLPNLRSMVINCGYLDKCVIQCCYKHDRIKIPRFNITTRITAWRSLTNALEQVVEKGMPRGDGLVEGNEEGVDEFPWQLHPEDVKIVVVAPTFPSFFFGERKTWLRADMVNRETLAIPHLMVATRGNTPYNLLIRLPDGSEKMVTKIVGESLVEGEAGNWCDLVNGARLLREILTSSYETSDMTFSSRIGALAEMCGGSIGLVMTKWRTVQEVRQVSNVSSRAWLNEDLVGLRLIGAERRVGKDEYLSFKSLREMVPEGWKRVDGGGSRRLDEPRS</sequence>
<proteinExistence type="predicted"/>
<gene>
    <name evidence="1" type="ORF">QQX98_012164</name>
</gene>
<keyword evidence="2" id="KW-1185">Reference proteome</keyword>